<keyword evidence="2" id="KW-1185">Reference proteome</keyword>
<proteinExistence type="predicted"/>
<accession>A0AAN8XMI3</accession>
<organism evidence="1 2">
    <name type="scientific">Halocaridina rubra</name>
    <name type="common">Hawaiian red shrimp</name>
    <dbReference type="NCBI Taxonomy" id="373956"/>
    <lineage>
        <taxon>Eukaryota</taxon>
        <taxon>Metazoa</taxon>
        <taxon>Ecdysozoa</taxon>
        <taxon>Arthropoda</taxon>
        <taxon>Crustacea</taxon>
        <taxon>Multicrustacea</taxon>
        <taxon>Malacostraca</taxon>
        <taxon>Eumalacostraca</taxon>
        <taxon>Eucarida</taxon>
        <taxon>Decapoda</taxon>
        <taxon>Pleocyemata</taxon>
        <taxon>Caridea</taxon>
        <taxon>Atyoidea</taxon>
        <taxon>Atyidae</taxon>
        <taxon>Halocaridina</taxon>
    </lineage>
</organism>
<gene>
    <name evidence="1" type="ORF">SK128_005553</name>
</gene>
<reference evidence="1 2" key="1">
    <citation type="submission" date="2023-11" db="EMBL/GenBank/DDBJ databases">
        <title>Halocaridina rubra genome assembly.</title>
        <authorList>
            <person name="Smith C."/>
        </authorList>
    </citation>
    <scope>NUCLEOTIDE SEQUENCE [LARGE SCALE GENOMIC DNA]</scope>
    <source>
        <strain evidence="1">EP-1</strain>
        <tissue evidence="1">Whole</tissue>
    </source>
</reference>
<dbReference type="EMBL" id="JAXCGZ010005751">
    <property type="protein sequence ID" value="KAK7080914.1"/>
    <property type="molecule type" value="Genomic_DNA"/>
</dbReference>
<feature type="non-terminal residue" evidence="1">
    <location>
        <position position="59"/>
    </location>
</feature>
<name>A0AAN8XMI3_HALRR</name>
<feature type="non-terminal residue" evidence="1">
    <location>
        <position position="1"/>
    </location>
</feature>
<dbReference type="Proteomes" id="UP001381693">
    <property type="component" value="Unassembled WGS sequence"/>
</dbReference>
<dbReference type="AlphaFoldDB" id="A0AAN8XMI3"/>
<evidence type="ECO:0000313" key="2">
    <source>
        <dbReference type="Proteomes" id="UP001381693"/>
    </source>
</evidence>
<comment type="caution">
    <text evidence="1">The sequence shown here is derived from an EMBL/GenBank/DDBJ whole genome shotgun (WGS) entry which is preliminary data.</text>
</comment>
<protein>
    <submittedName>
        <fullName evidence="1">Uncharacterized protein</fullName>
    </submittedName>
</protein>
<sequence>YEFTETESLAYVVAWLKPVVTQVLPETAQWMLQSLNCSFLWFINGHPVNDFQAGISRVG</sequence>
<evidence type="ECO:0000313" key="1">
    <source>
        <dbReference type="EMBL" id="KAK7080914.1"/>
    </source>
</evidence>